<feature type="domain" description="C3H1-type" evidence="10">
    <location>
        <begin position="964"/>
        <end position="991"/>
    </location>
</feature>
<feature type="compositionally biased region" description="Polar residues" evidence="8">
    <location>
        <begin position="210"/>
        <end position="220"/>
    </location>
</feature>
<feature type="compositionally biased region" description="Polar residues" evidence="8">
    <location>
        <begin position="239"/>
        <end position="257"/>
    </location>
</feature>
<evidence type="ECO:0000313" key="12">
    <source>
        <dbReference type="Proteomes" id="UP001595075"/>
    </source>
</evidence>
<dbReference type="Gene3D" id="3.30.1370.210">
    <property type="match status" value="2"/>
</dbReference>
<dbReference type="SUPFAM" id="SSF54160">
    <property type="entry name" value="Chromo domain-like"/>
    <property type="match status" value="1"/>
</dbReference>
<keyword evidence="6" id="KW-0539">Nucleus</keyword>
<feature type="region of interest" description="Disordered" evidence="8">
    <location>
        <begin position="926"/>
        <end position="962"/>
    </location>
</feature>
<dbReference type="InterPro" id="IPR051219">
    <property type="entry name" value="Heterochromatin_chromo-domain"/>
</dbReference>
<dbReference type="PROSITE" id="PS50013">
    <property type="entry name" value="CHROMO_2"/>
    <property type="match status" value="1"/>
</dbReference>
<evidence type="ECO:0000256" key="7">
    <source>
        <dbReference type="PROSITE-ProRule" id="PRU00723"/>
    </source>
</evidence>
<dbReference type="Pfam" id="PF00385">
    <property type="entry name" value="Chromo"/>
    <property type="match status" value="1"/>
</dbReference>
<comment type="subunit">
    <text evidence="2">Component of the NuA4 histone acetyltransferase complex.</text>
</comment>
<feature type="zinc finger region" description="C3H1-type" evidence="7">
    <location>
        <begin position="964"/>
        <end position="991"/>
    </location>
</feature>
<dbReference type="EMBL" id="JAZHXI010000011">
    <property type="protein sequence ID" value="KAL2066704.1"/>
    <property type="molecule type" value="Genomic_DNA"/>
</dbReference>
<dbReference type="SMART" id="SM00298">
    <property type="entry name" value="CHROMO"/>
    <property type="match status" value="1"/>
</dbReference>
<evidence type="ECO:0000256" key="8">
    <source>
        <dbReference type="SAM" id="MobiDB-lite"/>
    </source>
</evidence>
<keyword evidence="3 7" id="KW-0479">Metal-binding</keyword>
<feature type="region of interest" description="Disordered" evidence="8">
    <location>
        <begin position="1"/>
        <end position="26"/>
    </location>
</feature>
<evidence type="ECO:0000313" key="11">
    <source>
        <dbReference type="EMBL" id="KAL2066704.1"/>
    </source>
</evidence>
<feature type="region of interest" description="Disordered" evidence="8">
    <location>
        <begin position="798"/>
        <end position="859"/>
    </location>
</feature>
<feature type="zinc finger region" description="C3H1-type" evidence="7">
    <location>
        <begin position="755"/>
        <end position="781"/>
    </location>
</feature>
<feature type="compositionally biased region" description="Acidic residues" evidence="8">
    <location>
        <begin position="152"/>
        <end position="161"/>
    </location>
</feature>
<dbReference type="InterPro" id="IPR016197">
    <property type="entry name" value="Chromo-like_dom_sf"/>
</dbReference>
<protein>
    <recommendedName>
        <fullName evidence="13">Chromo domain-containing protein</fullName>
    </recommendedName>
</protein>
<feature type="region of interest" description="Disordered" evidence="8">
    <location>
        <begin position="990"/>
        <end position="1020"/>
    </location>
</feature>
<dbReference type="CDD" id="cd18966">
    <property type="entry name" value="chromodomain"/>
    <property type="match status" value="1"/>
</dbReference>
<feature type="zinc finger region" description="C3H1-type" evidence="7">
    <location>
        <begin position="870"/>
        <end position="898"/>
    </location>
</feature>
<evidence type="ECO:0000256" key="2">
    <source>
        <dbReference type="ARBA" id="ARBA00011353"/>
    </source>
</evidence>
<evidence type="ECO:0000256" key="6">
    <source>
        <dbReference type="ARBA" id="ARBA00023242"/>
    </source>
</evidence>
<gene>
    <name evidence="11" type="ORF">VTL71DRAFT_2776</name>
</gene>
<dbReference type="InterPro" id="IPR023780">
    <property type="entry name" value="Chromo_domain"/>
</dbReference>
<feature type="domain" description="C3H1-type" evidence="10">
    <location>
        <begin position="717"/>
        <end position="740"/>
    </location>
</feature>
<sequence length="1889" mass="211819">MPQTSIRPKGVVVDDDISLDSTESESYGSDTEFTVDRILAEKSEEREKYYLISWEGYPEEKNTWEPEANIGSDTLEEWHERLEREQKGLDEPYDLANFYALLKRLEAEKADRHQRRVVKRQKIKKARLEALAERERRRKEASRNSSDSSSEAIEDFDEVDDAPGINRERAKKRRSSVTKPNKRPIKTIGRLDDNLSDAEIESRAKKRVSTNHVQQTNKLNFSRRPSESSSEEVPLVQQKAASQPRTSSSNEPSIQQRKSADIIAKSLKPAYAASRVSTTKEPLSRLLARGGKGATRGGSHAGPRHVFTDRGTVKARPNLLKNSTDPSKEPKPYTNMRLGYQAFKQGRAVADRAPDVTKLPGGLMDPSKPVPYVDPSALRNPVRQATDSEPVPNELFVPAHSPIAQVPEAYPAPVYQQSQLKSGREVCFFWHRHQKNKYSPDCSNTYDCNRLHYYEPGALISDAPPGWVDPGYGPEVCFFWHTHQENSSRPPCKSGDDCPRLHHYEDGVKISPAPPGYVYLENEEPPPHSLSPIHDHAQDDSPMEIDHEDDYSHHDKPDIHPPWQEPVAVEEISNIPNETSSRGETISASERRPYRSTCYFWDLAQVSTINPPCRNGDNCTYLHHYEKGVPIAPSPKGVPDLSDRFGSSWAATSQPPGGNPNLEVLQVRTQPSRLANMPSLPGEVSSRQEKTSSSHNGSSRDLLARPPWDPHHSEHAICYFWHATGTCNKGRRCKYYHDLDPSLPVAPSPEKQVEIRRETTCVDWARGHCHHTDCWFMHGYPPLRGTTTSRQTYDPLGALASETHDPEGRRSDPEKFGHRYYRDLPPDDHLKSLLRPDSTPLNEKAGPATSPSGPSKDKYRVSRPLWDYDNPDNAICYFYHNEGHCNRQNACRFHHSGDPNLPIAPAPGKAHTFKARFRAVADDIGMTTADPEAPGKKNVRFANGASMDPNDGLKPDVQASRSRGKSNKICQHWLRGDCHYGSLCFNLHEQPSRNNTSRSDDMDFSMGDVPDDGKGPGSNQAPLPITRMARGGIEHAAVYSGANSDTDMLGSEGTRVDVIQPPAPVSDNTTRSNPQPRRKRTMEDYNETKRQEALGLLGPSAKEFVFGFDETQRAIFDLGDIDQSDQALWKQELASTTKIVLDQICMAQDFQARQGYFQRRAFHHGYLKPAGSDTPAKLKFLNHVVEEMVVRASGLLSVFENFAMLLYPGEREEWSFLEQRTTGESPLRYFLFQHDLEPGIQQTPPKLDYSEPYRTMLAAKIHGLRLKNLLPICDLQKENPYNFFLMFPSSEKQMLDYFSSWILASHAESKVFDSLAEGAWDVFVKTYAKEQKGVIFVHESLAASLHQVPFLKDVILQGGIIWWNVSDSASLYPVFPSIYSDPQKNVGRLRFTRLFPHGCAIFLTPSFLVAEPEHANSILKWFLGSKKGKFASSLPGTWKLVGCHNLTTYLLELANSKAKEKENFERQHRDSPAKDSMLHQKKLSYSHCEERYKLHKTLLTWQQQYDVDLGSDSETNHNDDNESPLVQAPHWIDQDDEEGLINWFAGWSMLKLDTYRKFMVIGTNSSNAPLATRLKESAIPPTSTSDLMAQVPTTCSSPHPIQKQKALEVAARLNTISVNKAKSAEGADSRAEDTDVSMNLEDDPPTSAISKHGIDARLPLEVLTFIAETGCGPEDAHRLLAKANQDPVKALQLHREELFDSKVSGILNGGLSLVTEPPPPLQVLPPLRVGDSDVQRAQQIPDRVPMSAISQRSGQFSPRGEDILSPQFDPSTSRDVSRRTSIVMSPAQMSVGSGGESGVEGGFQGGRFETIPEQPDSGNDAEMNLDSGAEMQMITTTKTFEPTSAWYRRLQQDGKGWGHIIVCSQWDNEHNPGAPFKRVDFAKQILKIP</sequence>
<reference evidence="11 12" key="1">
    <citation type="journal article" date="2024" name="Commun. Biol.">
        <title>Comparative genomic analysis of thermophilic fungi reveals convergent evolutionary adaptations and gene losses.</title>
        <authorList>
            <person name="Steindorff A.S."/>
            <person name="Aguilar-Pontes M.V."/>
            <person name="Robinson A.J."/>
            <person name="Andreopoulos B."/>
            <person name="LaButti K."/>
            <person name="Kuo A."/>
            <person name="Mondo S."/>
            <person name="Riley R."/>
            <person name="Otillar R."/>
            <person name="Haridas S."/>
            <person name="Lipzen A."/>
            <person name="Grimwood J."/>
            <person name="Schmutz J."/>
            <person name="Clum A."/>
            <person name="Reid I.D."/>
            <person name="Moisan M.C."/>
            <person name="Butler G."/>
            <person name="Nguyen T.T.M."/>
            <person name="Dewar K."/>
            <person name="Conant G."/>
            <person name="Drula E."/>
            <person name="Henrissat B."/>
            <person name="Hansel C."/>
            <person name="Singer S."/>
            <person name="Hutchinson M.I."/>
            <person name="de Vries R.P."/>
            <person name="Natvig D.O."/>
            <person name="Powell A.J."/>
            <person name="Tsang A."/>
            <person name="Grigoriev I.V."/>
        </authorList>
    </citation>
    <scope>NUCLEOTIDE SEQUENCE [LARGE SCALE GENOMIC DNA]</scope>
    <source>
        <strain evidence="11 12">CBS 494.80</strain>
    </source>
</reference>
<evidence type="ECO:0000256" key="5">
    <source>
        <dbReference type="ARBA" id="ARBA00022833"/>
    </source>
</evidence>
<evidence type="ECO:0000259" key="10">
    <source>
        <dbReference type="PROSITE" id="PS50103"/>
    </source>
</evidence>
<feature type="domain" description="C3H1-type" evidence="10">
    <location>
        <begin position="870"/>
        <end position="898"/>
    </location>
</feature>
<evidence type="ECO:0000256" key="4">
    <source>
        <dbReference type="ARBA" id="ARBA00022771"/>
    </source>
</evidence>
<keyword evidence="4 7" id="KW-0863">Zinc-finger</keyword>
<name>A0ABR4CA05_9HELO</name>
<accession>A0ABR4CA05</accession>
<feature type="zinc finger region" description="C3H1-type" evidence="7">
    <location>
        <begin position="717"/>
        <end position="740"/>
    </location>
</feature>
<feature type="region of interest" description="Disordered" evidence="8">
    <location>
        <begin position="1748"/>
        <end position="1823"/>
    </location>
</feature>
<feature type="compositionally biased region" description="Polar residues" evidence="8">
    <location>
        <begin position="1768"/>
        <end position="1783"/>
    </location>
</feature>
<dbReference type="SUPFAM" id="SSF90229">
    <property type="entry name" value="CCCH zinc finger"/>
    <property type="match status" value="1"/>
</dbReference>
<feature type="domain" description="C3H1-type" evidence="10">
    <location>
        <begin position="471"/>
        <end position="505"/>
    </location>
</feature>
<feature type="domain" description="C3H1-type" evidence="10">
    <location>
        <begin position="755"/>
        <end position="781"/>
    </location>
</feature>
<feature type="compositionally biased region" description="Basic and acidic residues" evidence="8">
    <location>
        <begin position="802"/>
        <end position="831"/>
    </location>
</feature>
<dbReference type="InterPro" id="IPR036855">
    <property type="entry name" value="Znf_CCCH_sf"/>
</dbReference>
<dbReference type="PROSITE" id="PS50103">
    <property type="entry name" value="ZF_C3H1"/>
    <property type="match status" value="6"/>
</dbReference>
<feature type="region of interest" description="Disordered" evidence="8">
    <location>
        <begin position="642"/>
        <end position="707"/>
    </location>
</feature>
<keyword evidence="5 7" id="KW-0862">Zinc</keyword>
<dbReference type="PANTHER" id="PTHR22812">
    <property type="entry name" value="CHROMOBOX PROTEIN"/>
    <property type="match status" value="1"/>
</dbReference>
<dbReference type="InterPro" id="IPR000571">
    <property type="entry name" value="Znf_CCCH"/>
</dbReference>
<dbReference type="Pfam" id="PF00642">
    <property type="entry name" value="zf-CCCH"/>
    <property type="match status" value="1"/>
</dbReference>
<proteinExistence type="predicted"/>
<dbReference type="Proteomes" id="UP001595075">
    <property type="component" value="Unassembled WGS sequence"/>
</dbReference>
<feature type="region of interest" description="Disordered" evidence="8">
    <location>
        <begin position="514"/>
        <end position="560"/>
    </location>
</feature>
<organism evidence="11 12">
    <name type="scientific">Oculimacula yallundae</name>
    <dbReference type="NCBI Taxonomy" id="86028"/>
    <lineage>
        <taxon>Eukaryota</taxon>
        <taxon>Fungi</taxon>
        <taxon>Dikarya</taxon>
        <taxon>Ascomycota</taxon>
        <taxon>Pezizomycotina</taxon>
        <taxon>Leotiomycetes</taxon>
        <taxon>Helotiales</taxon>
        <taxon>Ploettnerulaceae</taxon>
        <taxon>Oculimacula</taxon>
    </lineage>
</organism>
<evidence type="ECO:0000256" key="3">
    <source>
        <dbReference type="ARBA" id="ARBA00022723"/>
    </source>
</evidence>
<evidence type="ECO:0000259" key="9">
    <source>
        <dbReference type="PROSITE" id="PS50013"/>
    </source>
</evidence>
<feature type="region of interest" description="Disordered" evidence="8">
    <location>
        <begin position="1044"/>
        <end position="1085"/>
    </location>
</feature>
<comment type="subcellular location">
    <subcellularLocation>
        <location evidence="1">Nucleus</location>
    </subcellularLocation>
</comment>
<dbReference type="InterPro" id="IPR000953">
    <property type="entry name" value="Chromo/chromo_shadow_dom"/>
</dbReference>
<feature type="domain" description="Chromo" evidence="9">
    <location>
        <begin position="33"/>
        <end position="94"/>
    </location>
</feature>
<feature type="compositionally biased region" description="Gly residues" evidence="8">
    <location>
        <begin position="1792"/>
        <end position="1805"/>
    </location>
</feature>
<feature type="domain" description="C3H1-type" evidence="10">
    <location>
        <begin position="592"/>
        <end position="626"/>
    </location>
</feature>
<feature type="compositionally biased region" description="Basic residues" evidence="8">
    <location>
        <begin position="169"/>
        <end position="185"/>
    </location>
</feature>
<dbReference type="Gene3D" id="2.40.50.40">
    <property type="match status" value="1"/>
</dbReference>
<comment type="caution">
    <text evidence="11">The sequence shown here is derived from an EMBL/GenBank/DDBJ whole genome shotgun (WGS) entry which is preliminary data.</text>
</comment>
<feature type="compositionally biased region" description="Basic and acidic residues" evidence="8">
    <location>
        <begin position="550"/>
        <end position="559"/>
    </location>
</feature>
<feature type="region of interest" description="Disordered" evidence="8">
    <location>
        <begin position="132"/>
        <end position="260"/>
    </location>
</feature>
<feature type="zinc finger region" description="C3H1-type" evidence="7">
    <location>
        <begin position="592"/>
        <end position="626"/>
    </location>
</feature>
<dbReference type="SMART" id="SM00356">
    <property type="entry name" value="ZnF_C3H1"/>
    <property type="match status" value="6"/>
</dbReference>
<keyword evidence="12" id="KW-1185">Reference proteome</keyword>
<feature type="compositionally biased region" description="Polar residues" evidence="8">
    <location>
        <begin position="1066"/>
        <end position="1075"/>
    </location>
</feature>
<feature type="zinc finger region" description="C3H1-type" evidence="7">
    <location>
        <begin position="471"/>
        <end position="505"/>
    </location>
</feature>
<evidence type="ECO:0000256" key="1">
    <source>
        <dbReference type="ARBA" id="ARBA00004123"/>
    </source>
</evidence>
<evidence type="ECO:0008006" key="13">
    <source>
        <dbReference type="Google" id="ProtNLM"/>
    </source>
</evidence>